<evidence type="ECO:0000313" key="3">
    <source>
        <dbReference type="Proteomes" id="UP000824073"/>
    </source>
</evidence>
<feature type="domain" description="N-acetyltransferase" evidence="1">
    <location>
        <begin position="8"/>
        <end position="161"/>
    </location>
</feature>
<dbReference type="AlphaFoldDB" id="A0A9D1LKF4"/>
<dbReference type="CDD" id="cd04301">
    <property type="entry name" value="NAT_SF"/>
    <property type="match status" value="1"/>
</dbReference>
<dbReference type="Proteomes" id="UP000824073">
    <property type="component" value="Unassembled WGS sequence"/>
</dbReference>
<dbReference type="Gene3D" id="3.40.630.30">
    <property type="match status" value="1"/>
</dbReference>
<proteinExistence type="predicted"/>
<dbReference type="PROSITE" id="PS51186">
    <property type="entry name" value="GNAT"/>
    <property type="match status" value="1"/>
</dbReference>
<dbReference type="PANTHER" id="PTHR43451">
    <property type="entry name" value="ACETYLTRANSFERASE (GNAT) FAMILY PROTEIN"/>
    <property type="match status" value="1"/>
</dbReference>
<dbReference type="PANTHER" id="PTHR43451:SF1">
    <property type="entry name" value="ACETYLTRANSFERASE"/>
    <property type="match status" value="1"/>
</dbReference>
<gene>
    <name evidence="2" type="ORF">IAB67_01105</name>
</gene>
<evidence type="ECO:0000259" key="1">
    <source>
        <dbReference type="PROSITE" id="PS51186"/>
    </source>
</evidence>
<dbReference type="InterPro" id="IPR052564">
    <property type="entry name" value="N-acetyltrans/Recomb-assoc"/>
</dbReference>
<name>A0A9D1LKF4_9CLOT</name>
<dbReference type="SUPFAM" id="SSF55729">
    <property type="entry name" value="Acyl-CoA N-acyltransferases (Nat)"/>
    <property type="match status" value="1"/>
</dbReference>
<dbReference type="Pfam" id="PF13673">
    <property type="entry name" value="Acetyltransf_10"/>
    <property type="match status" value="1"/>
</dbReference>
<dbReference type="GO" id="GO:0016747">
    <property type="term" value="F:acyltransferase activity, transferring groups other than amino-acyl groups"/>
    <property type="evidence" value="ECO:0007669"/>
    <property type="project" value="InterPro"/>
</dbReference>
<sequence>MSEHERTVAIRALGMDDLEQALQFVWEVYARTEAHARDDEAVQDFLSKIDFEYCAVRVGDGQLRLWGAFSGEKLIGVCAFLGLNRVYLLYVDPRAQGQGVATRLLKRAVFDSKRHDDTLPRLIVEAPDTAVGFFGKQGFVPVGEPTEDCGVWYTVMELTPEP</sequence>
<dbReference type="InterPro" id="IPR000182">
    <property type="entry name" value="GNAT_dom"/>
</dbReference>
<organism evidence="2 3">
    <name type="scientific">Candidatus Ventrousia excrementavium</name>
    <dbReference type="NCBI Taxonomy" id="2840961"/>
    <lineage>
        <taxon>Bacteria</taxon>
        <taxon>Bacillati</taxon>
        <taxon>Bacillota</taxon>
        <taxon>Clostridia</taxon>
        <taxon>Eubacteriales</taxon>
        <taxon>Clostridiaceae</taxon>
        <taxon>Clostridiaceae incertae sedis</taxon>
        <taxon>Candidatus Ventrousia</taxon>
    </lineage>
</organism>
<protein>
    <submittedName>
        <fullName evidence="2">GNAT family N-acetyltransferase</fullName>
    </submittedName>
</protein>
<dbReference type="InterPro" id="IPR016181">
    <property type="entry name" value="Acyl_CoA_acyltransferase"/>
</dbReference>
<comment type="caution">
    <text evidence="2">The sequence shown here is derived from an EMBL/GenBank/DDBJ whole genome shotgun (WGS) entry which is preliminary data.</text>
</comment>
<evidence type="ECO:0000313" key="2">
    <source>
        <dbReference type="EMBL" id="HIU42880.1"/>
    </source>
</evidence>
<reference evidence="2" key="1">
    <citation type="submission" date="2020-10" db="EMBL/GenBank/DDBJ databases">
        <authorList>
            <person name="Gilroy R."/>
        </authorList>
    </citation>
    <scope>NUCLEOTIDE SEQUENCE</scope>
    <source>
        <strain evidence="2">CHK191-8634</strain>
    </source>
</reference>
<dbReference type="EMBL" id="DVMR01000012">
    <property type="protein sequence ID" value="HIU42880.1"/>
    <property type="molecule type" value="Genomic_DNA"/>
</dbReference>
<accession>A0A9D1LKF4</accession>
<reference evidence="2" key="2">
    <citation type="journal article" date="2021" name="PeerJ">
        <title>Extensive microbial diversity within the chicken gut microbiome revealed by metagenomics and culture.</title>
        <authorList>
            <person name="Gilroy R."/>
            <person name="Ravi A."/>
            <person name="Getino M."/>
            <person name="Pursley I."/>
            <person name="Horton D.L."/>
            <person name="Alikhan N.F."/>
            <person name="Baker D."/>
            <person name="Gharbi K."/>
            <person name="Hall N."/>
            <person name="Watson M."/>
            <person name="Adriaenssens E.M."/>
            <person name="Foster-Nyarko E."/>
            <person name="Jarju S."/>
            <person name="Secka A."/>
            <person name="Antonio M."/>
            <person name="Oren A."/>
            <person name="Chaudhuri R.R."/>
            <person name="La Ragione R."/>
            <person name="Hildebrand F."/>
            <person name="Pallen M.J."/>
        </authorList>
    </citation>
    <scope>NUCLEOTIDE SEQUENCE</scope>
    <source>
        <strain evidence="2">CHK191-8634</strain>
    </source>
</reference>